<comment type="catalytic activity">
    <reaction evidence="7">
        <text>DNA(n) + a 2'-deoxyribonucleoside 5'-triphosphate = DNA(n+1) + diphosphate</text>
        <dbReference type="Rhea" id="RHEA:22508"/>
        <dbReference type="Rhea" id="RHEA-COMP:17339"/>
        <dbReference type="Rhea" id="RHEA-COMP:17340"/>
        <dbReference type="ChEBI" id="CHEBI:33019"/>
        <dbReference type="ChEBI" id="CHEBI:61560"/>
        <dbReference type="ChEBI" id="CHEBI:173112"/>
        <dbReference type="EC" id="2.7.7.7"/>
    </reaction>
</comment>
<keyword evidence="6" id="KW-0238">DNA-binding</keyword>
<evidence type="ECO:0000256" key="1">
    <source>
        <dbReference type="ARBA" id="ARBA00005755"/>
    </source>
</evidence>
<keyword evidence="5" id="KW-0239">DNA-directed DNA polymerase</keyword>
<dbReference type="GO" id="GO:0000166">
    <property type="term" value="F:nucleotide binding"/>
    <property type="evidence" value="ECO:0007669"/>
    <property type="project" value="InterPro"/>
</dbReference>
<evidence type="ECO:0000256" key="5">
    <source>
        <dbReference type="ARBA" id="ARBA00022932"/>
    </source>
</evidence>
<dbReference type="InterPro" id="IPR006172">
    <property type="entry name" value="DNA-dir_DNA_pol_B"/>
</dbReference>
<feature type="domain" description="DNA-directed DNA polymerase family B multifunctional" evidence="8">
    <location>
        <begin position="344"/>
        <end position="579"/>
    </location>
</feature>
<feature type="domain" description="DNA-directed DNA polymerase family B exonuclease" evidence="9">
    <location>
        <begin position="87"/>
        <end position="264"/>
    </location>
</feature>
<dbReference type="InterPro" id="IPR006134">
    <property type="entry name" value="DNA-dir_DNA_pol_B_multi_dom"/>
</dbReference>
<evidence type="ECO:0000256" key="3">
    <source>
        <dbReference type="ARBA" id="ARBA00022679"/>
    </source>
</evidence>
<dbReference type="Gene3D" id="1.20.1280.300">
    <property type="match status" value="1"/>
</dbReference>
<dbReference type="InterPro" id="IPR043502">
    <property type="entry name" value="DNA/RNA_pol_sf"/>
</dbReference>
<dbReference type="Pfam" id="PF03104">
    <property type="entry name" value="DNA_pol_B_exo1"/>
    <property type="match status" value="1"/>
</dbReference>
<dbReference type="SUPFAM" id="SSF53098">
    <property type="entry name" value="Ribonuclease H-like"/>
    <property type="match status" value="1"/>
</dbReference>
<proteinExistence type="inferred from homology"/>
<dbReference type="PRINTS" id="PR00106">
    <property type="entry name" value="DNAPOLB"/>
</dbReference>
<accession>A0A381VSF0</accession>
<evidence type="ECO:0000256" key="6">
    <source>
        <dbReference type="ARBA" id="ARBA00023125"/>
    </source>
</evidence>
<dbReference type="GO" id="GO:0006261">
    <property type="term" value="P:DNA-templated DNA replication"/>
    <property type="evidence" value="ECO:0007669"/>
    <property type="project" value="TreeGrafter"/>
</dbReference>
<evidence type="ECO:0000259" key="9">
    <source>
        <dbReference type="Pfam" id="PF03104"/>
    </source>
</evidence>
<dbReference type="EMBL" id="UINC01009650">
    <property type="protein sequence ID" value="SVA43232.1"/>
    <property type="molecule type" value="Genomic_DNA"/>
</dbReference>
<dbReference type="InterPro" id="IPR050240">
    <property type="entry name" value="DNA_pol_type-B"/>
</dbReference>
<dbReference type="AlphaFoldDB" id="A0A381VSF0"/>
<dbReference type="SUPFAM" id="SSF56672">
    <property type="entry name" value="DNA/RNA polymerases"/>
    <property type="match status" value="1"/>
</dbReference>
<keyword evidence="4" id="KW-0548">Nucleotidyltransferase</keyword>
<dbReference type="GO" id="GO:0003677">
    <property type="term" value="F:DNA binding"/>
    <property type="evidence" value="ECO:0007669"/>
    <property type="project" value="UniProtKB-KW"/>
</dbReference>
<dbReference type="Pfam" id="PF00136">
    <property type="entry name" value="DNA_pol_B"/>
    <property type="match status" value="1"/>
</dbReference>
<dbReference type="Gene3D" id="3.30.342.10">
    <property type="entry name" value="DNA Polymerase, chain B, domain 1"/>
    <property type="match status" value="1"/>
</dbReference>
<dbReference type="SMART" id="SM00486">
    <property type="entry name" value="POLBc"/>
    <property type="match status" value="1"/>
</dbReference>
<dbReference type="Gene3D" id="3.40.1820.10">
    <property type="entry name" value="DnaQ-like 3'-5' exonuclease"/>
    <property type="match status" value="1"/>
</dbReference>
<dbReference type="PROSITE" id="PS00116">
    <property type="entry name" value="DNA_POLYMERASE_B"/>
    <property type="match status" value="1"/>
</dbReference>
<sequence length="835" mass="97300">MDFYTNVCRTRDKILVKGYKGNEQQKLSVAYRPNHYIPSKKGESPYHSLDGRPLEVVNLNSMGGARKFREKYKDTHGFEIHGYDRYVYTYIADKFQGNIKFNQDLIRIAALDIECECEEGFPEPAEAKEKVNAITIKPFGKTAHTFGIGEWEKQGVIYHNCEDEHELLREFMGYWIKQSFDIITGWNVDAFDVTYLCNRIDRLFGDGEHKKLSPWKMSDVREWNAQGYQKNMAYTLYGINIVDYLDLYRKHTFVNQESYKLDHIANVELGKGKLDYSEYGNLHTLYRENYPKFLEYNVRDVVLIEELEEKLGLIELILTMSYNAKCNFNDTFGMVKYWETIIYNFLKEQNIATPPQQLRRDGKSHSIVGAYVKEPQVGGHNWVVSFDLNSLYPHLIMQYNISPEKMIKGKADISVTSVLNRDFNREVELRKLSAISNIDNFTVTPNGAVFNRDKQGFLPELMEKFYDERSMWKKKMIKYQVEYQSADAERRVKLDTLIKRAYNNQQVRKIALNSAYGALANQYFAFFNVDLAEAITTSGQMVIKWAEKTINDYLNKILQTEDEDYVIAMDTDSVYITMDKLVSQVFDDDTPKNKIIDFLDTVAKDKIEDVLTDGFKDLAEYTNAFQQKMEMGREVIADRGIWTAKKRYILNVYDSEGVRYAQPKLKMMGIETAKSSTPQWIRGKLTEAFKLVMTEDEEVLWDFVENARKEFRNLPPEEVASPRGVNNLEQYTDTTHIYGKGTPIHVRGSLLFNHLLKKKNINKRYELIKSGDKIHFAYLTVPNPINENVISFMSVLPHELDLKRFIDYDKQFDKAFIEPLKAVINLIDWNVEPVA</sequence>
<keyword evidence="3" id="KW-0808">Transferase</keyword>
<dbReference type="EC" id="2.7.7.7" evidence="2"/>
<dbReference type="InterPro" id="IPR012337">
    <property type="entry name" value="RNaseH-like_sf"/>
</dbReference>
<dbReference type="Gene3D" id="3.90.1600.10">
    <property type="entry name" value="Palm domain of DNA polymerase"/>
    <property type="match status" value="1"/>
</dbReference>
<organism evidence="10">
    <name type="scientific">marine metagenome</name>
    <dbReference type="NCBI Taxonomy" id="408172"/>
    <lineage>
        <taxon>unclassified sequences</taxon>
        <taxon>metagenomes</taxon>
        <taxon>ecological metagenomes</taxon>
    </lineage>
</organism>
<protein>
    <recommendedName>
        <fullName evidence="2">DNA-directed DNA polymerase</fullName>
        <ecNumber evidence="2">2.7.7.7</ecNumber>
    </recommendedName>
</protein>
<evidence type="ECO:0000256" key="7">
    <source>
        <dbReference type="ARBA" id="ARBA00049244"/>
    </source>
</evidence>
<dbReference type="PANTHER" id="PTHR10322:SF23">
    <property type="entry name" value="DNA POLYMERASE DELTA CATALYTIC SUBUNIT"/>
    <property type="match status" value="1"/>
</dbReference>
<reference evidence="10" key="1">
    <citation type="submission" date="2018-05" db="EMBL/GenBank/DDBJ databases">
        <authorList>
            <person name="Lanie J.A."/>
            <person name="Ng W.-L."/>
            <person name="Kazmierczak K.M."/>
            <person name="Andrzejewski T.M."/>
            <person name="Davidsen T.M."/>
            <person name="Wayne K.J."/>
            <person name="Tettelin H."/>
            <person name="Glass J.I."/>
            <person name="Rusch D."/>
            <person name="Podicherti R."/>
            <person name="Tsui H.-C.T."/>
            <person name="Winkler M.E."/>
        </authorList>
    </citation>
    <scope>NUCLEOTIDE SEQUENCE</scope>
</reference>
<evidence type="ECO:0000313" key="10">
    <source>
        <dbReference type="EMBL" id="SVA43232.1"/>
    </source>
</evidence>
<dbReference type="InterPro" id="IPR023211">
    <property type="entry name" value="DNA_pol_palm_dom_sf"/>
</dbReference>
<name>A0A381VSF0_9ZZZZ</name>
<dbReference type="PANTHER" id="PTHR10322">
    <property type="entry name" value="DNA POLYMERASE CATALYTIC SUBUNIT"/>
    <property type="match status" value="1"/>
</dbReference>
<evidence type="ECO:0000259" key="8">
    <source>
        <dbReference type="Pfam" id="PF00136"/>
    </source>
</evidence>
<evidence type="ECO:0000256" key="4">
    <source>
        <dbReference type="ARBA" id="ARBA00022695"/>
    </source>
</evidence>
<gene>
    <name evidence="10" type="ORF">METZ01_LOCUS96086</name>
</gene>
<dbReference type="InterPro" id="IPR017964">
    <property type="entry name" value="DNA-dir_DNA_pol_B_CS"/>
</dbReference>
<dbReference type="Gene3D" id="3.30.420.10">
    <property type="entry name" value="Ribonuclease H-like superfamily/Ribonuclease H"/>
    <property type="match status" value="1"/>
</dbReference>
<dbReference type="InterPro" id="IPR036397">
    <property type="entry name" value="RNaseH_sf"/>
</dbReference>
<comment type="similarity">
    <text evidence="1">Belongs to the DNA polymerase type-B family.</text>
</comment>
<evidence type="ECO:0000256" key="2">
    <source>
        <dbReference type="ARBA" id="ARBA00012417"/>
    </source>
</evidence>
<dbReference type="InterPro" id="IPR006133">
    <property type="entry name" value="DNA-dir_DNA_pol_B_exonuc"/>
</dbReference>
<dbReference type="GO" id="GO:0003887">
    <property type="term" value="F:DNA-directed DNA polymerase activity"/>
    <property type="evidence" value="ECO:0007669"/>
    <property type="project" value="UniProtKB-KW"/>
</dbReference>
<feature type="non-terminal residue" evidence="10">
    <location>
        <position position="835"/>
    </location>
</feature>